<protein>
    <submittedName>
        <fullName evidence="2">Uncharacterized protein</fullName>
    </submittedName>
</protein>
<evidence type="ECO:0000313" key="3">
    <source>
        <dbReference type="Proteomes" id="UP000698028"/>
    </source>
</evidence>
<keyword evidence="1" id="KW-1133">Transmembrane helix</keyword>
<keyword evidence="1" id="KW-0472">Membrane</keyword>
<feature type="transmembrane region" description="Helical" evidence="1">
    <location>
        <begin position="113"/>
        <end position="132"/>
    </location>
</feature>
<dbReference type="RefSeq" id="WP_218632071.1">
    <property type="nucleotide sequence ID" value="NZ_JAHVAH010000001.1"/>
</dbReference>
<proteinExistence type="predicted"/>
<evidence type="ECO:0000313" key="2">
    <source>
        <dbReference type="EMBL" id="MBW0144037.1"/>
    </source>
</evidence>
<comment type="caution">
    <text evidence="2">The sequence shown here is derived from an EMBL/GenBank/DDBJ whole genome shotgun (WGS) entry which is preliminary data.</text>
</comment>
<feature type="transmembrane region" description="Helical" evidence="1">
    <location>
        <begin position="6"/>
        <end position="23"/>
    </location>
</feature>
<gene>
    <name evidence="2" type="ORF">KTQ36_01845</name>
</gene>
<dbReference type="EMBL" id="JAHVAH010000001">
    <property type="protein sequence ID" value="MBW0144037.1"/>
    <property type="molecule type" value="Genomic_DNA"/>
</dbReference>
<accession>A0ABS6V4B3</accession>
<keyword evidence="3" id="KW-1185">Reference proteome</keyword>
<evidence type="ECO:0000256" key="1">
    <source>
        <dbReference type="SAM" id="Phobius"/>
    </source>
</evidence>
<name>A0ABS6V4B3_9SPHN</name>
<reference evidence="2 3" key="1">
    <citation type="submission" date="2021-07" db="EMBL/GenBank/DDBJ databases">
        <title>The draft genome sequence of Sphingomicrobium sp. B8.</title>
        <authorList>
            <person name="Mu L."/>
        </authorList>
    </citation>
    <scope>NUCLEOTIDE SEQUENCE [LARGE SCALE GENOMIC DNA]</scope>
    <source>
        <strain evidence="2 3">B8</strain>
    </source>
</reference>
<keyword evidence="1" id="KW-0812">Transmembrane</keyword>
<dbReference type="Proteomes" id="UP000698028">
    <property type="component" value="Unassembled WGS sequence"/>
</dbReference>
<organism evidence="2 3">
    <name type="scientific">Sphingomicrobium clamense</name>
    <dbReference type="NCBI Taxonomy" id="2851013"/>
    <lineage>
        <taxon>Bacteria</taxon>
        <taxon>Pseudomonadati</taxon>
        <taxon>Pseudomonadota</taxon>
        <taxon>Alphaproteobacteria</taxon>
        <taxon>Sphingomonadales</taxon>
        <taxon>Sphingomonadaceae</taxon>
        <taxon>Sphingomicrobium</taxon>
    </lineage>
</organism>
<sequence length="133" mass="14173">MTDPQVTGWLLTVFGLYAIAAALGEHLEPGQWRKMINELNESAALSFLAGLLILSIGTAISLAHPFDVDAGWRATLVNIVGYGMVLEGLSFLAFPRSISTLATKLMTAANPMWVVISALFGILFLVSGLPLAL</sequence>
<feature type="transmembrane region" description="Helical" evidence="1">
    <location>
        <begin position="70"/>
        <end position="92"/>
    </location>
</feature>
<feature type="transmembrane region" description="Helical" evidence="1">
    <location>
        <begin position="44"/>
        <end position="64"/>
    </location>
</feature>